<dbReference type="AlphaFoldDB" id="A0A2M8Z301"/>
<evidence type="ECO:0000313" key="2">
    <source>
        <dbReference type="EMBL" id="PJJ27836.1"/>
    </source>
</evidence>
<organism evidence="2 3">
    <name type="scientific">[Clostridium] celerecrescens 18A</name>
    <dbReference type="NCBI Taxonomy" id="1286362"/>
    <lineage>
        <taxon>Bacteria</taxon>
        <taxon>Bacillati</taxon>
        <taxon>Bacillota</taxon>
        <taxon>Clostridia</taxon>
        <taxon>Lachnospirales</taxon>
        <taxon>Lachnospiraceae</taxon>
        <taxon>Lacrimispora</taxon>
    </lineage>
</organism>
<name>A0A2M8Z301_9FIRM</name>
<dbReference type="RefSeq" id="WP_100304423.1">
    <property type="nucleotide sequence ID" value="NZ_PGET01000001.1"/>
</dbReference>
<dbReference type="EMBL" id="PGET01000001">
    <property type="protein sequence ID" value="PJJ27836.1"/>
    <property type="molecule type" value="Genomic_DNA"/>
</dbReference>
<proteinExistence type="predicted"/>
<accession>A0A2M8Z301</accession>
<reference evidence="2 3" key="1">
    <citation type="submission" date="2017-11" db="EMBL/GenBank/DDBJ databases">
        <title>Understudied soil microbes with underappreciated capabilities: Untangling the Clostridium saccharolyticum group.</title>
        <authorList>
            <person name="Leschine S."/>
        </authorList>
    </citation>
    <scope>NUCLEOTIDE SEQUENCE [LARGE SCALE GENOMIC DNA]</scope>
    <source>
        <strain evidence="2 3">18A</strain>
    </source>
</reference>
<evidence type="ECO:0000313" key="3">
    <source>
        <dbReference type="Proteomes" id="UP000231092"/>
    </source>
</evidence>
<comment type="caution">
    <text evidence="2">The sequence shown here is derived from an EMBL/GenBank/DDBJ whole genome shotgun (WGS) entry which is preliminary data.</text>
</comment>
<dbReference type="Proteomes" id="UP000231092">
    <property type="component" value="Unassembled WGS sequence"/>
</dbReference>
<feature type="region of interest" description="Disordered" evidence="1">
    <location>
        <begin position="140"/>
        <end position="165"/>
    </location>
</feature>
<dbReference type="OrthoDB" id="2066251at2"/>
<gene>
    <name evidence="2" type="ORF">H171_1316</name>
</gene>
<sequence length="165" mass="18445">MRILTIGGKDYNVEFSFEAAEYKDCVDSIFKVISGSYIMKNGPTDENEKISVATAILNGTSDMVSDIPKIAVTALYAGLLENNPVENEQAAKALFKQFVKEKPDDERASFWGMYDFLRDCMEEDGFFKLTGMDKVIAQMSEAAEEQKSKSGKIPQDHKRKSTSTK</sequence>
<protein>
    <submittedName>
        <fullName evidence="2">Uncharacterized protein</fullName>
    </submittedName>
</protein>
<evidence type="ECO:0000256" key="1">
    <source>
        <dbReference type="SAM" id="MobiDB-lite"/>
    </source>
</evidence>